<evidence type="ECO:0000313" key="2">
    <source>
        <dbReference type="Proteomes" id="UP000825729"/>
    </source>
</evidence>
<evidence type="ECO:0000313" key="1">
    <source>
        <dbReference type="EMBL" id="KAG9443409.1"/>
    </source>
</evidence>
<gene>
    <name evidence="1" type="ORF">H6P81_014749</name>
</gene>
<comment type="caution">
    <text evidence="1">The sequence shown here is derived from an EMBL/GenBank/DDBJ whole genome shotgun (WGS) entry which is preliminary data.</text>
</comment>
<reference evidence="1 2" key="1">
    <citation type="submission" date="2021-07" db="EMBL/GenBank/DDBJ databases">
        <title>The Aristolochia fimbriata genome: insights into angiosperm evolution, floral development and chemical biosynthesis.</title>
        <authorList>
            <person name="Jiao Y."/>
        </authorList>
    </citation>
    <scope>NUCLEOTIDE SEQUENCE [LARGE SCALE GENOMIC DNA]</scope>
    <source>
        <strain evidence="1">IBCAS-2021</strain>
        <tissue evidence="1">Leaf</tissue>
    </source>
</reference>
<dbReference type="EMBL" id="JAINDJ010000006">
    <property type="protein sequence ID" value="KAG9443409.1"/>
    <property type="molecule type" value="Genomic_DNA"/>
</dbReference>
<dbReference type="AlphaFoldDB" id="A0AAV7E5C5"/>
<proteinExistence type="predicted"/>
<accession>A0AAV7E5C5</accession>
<protein>
    <submittedName>
        <fullName evidence="1">Uncharacterized protein</fullName>
    </submittedName>
</protein>
<keyword evidence="2" id="KW-1185">Reference proteome</keyword>
<name>A0AAV7E5C5_ARIFI</name>
<organism evidence="1 2">
    <name type="scientific">Aristolochia fimbriata</name>
    <name type="common">White veined hardy Dutchman's pipe vine</name>
    <dbReference type="NCBI Taxonomy" id="158543"/>
    <lineage>
        <taxon>Eukaryota</taxon>
        <taxon>Viridiplantae</taxon>
        <taxon>Streptophyta</taxon>
        <taxon>Embryophyta</taxon>
        <taxon>Tracheophyta</taxon>
        <taxon>Spermatophyta</taxon>
        <taxon>Magnoliopsida</taxon>
        <taxon>Magnoliidae</taxon>
        <taxon>Piperales</taxon>
        <taxon>Aristolochiaceae</taxon>
        <taxon>Aristolochia</taxon>
    </lineage>
</organism>
<sequence>MRRGLFLLLGEDPLAFFGSLNSSERHDKGKIFAEPVMSNERCRFVIAERKIQDIELKDHQQLHAADETQMLKIIDRAASSRRSQNDGEDVEPIRQTPMVPYAPAVQNPITLQSLSTQTTIIL</sequence>
<dbReference type="Proteomes" id="UP000825729">
    <property type="component" value="Unassembled WGS sequence"/>
</dbReference>